<evidence type="ECO:0000313" key="2">
    <source>
        <dbReference type="EMBL" id="PPQ71379.1"/>
    </source>
</evidence>
<dbReference type="OrthoDB" id="2269034at2759"/>
<evidence type="ECO:0000313" key="3">
    <source>
        <dbReference type="Proteomes" id="UP000284706"/>
    </source>
</evidence>
<proteinExistence type="predicted"/>
<feature type="region of interest" description="Disordered" evidence="1">
    <location>
        <begin position="636"/>
        <end position="672"/>
    </location>
</feature>
<sequence>MSISTPLTLNINITLNVPNAQGDSSQLVTTSTSLAGPRQTLAAPSELLPQPSSSLVHETHTRRQQPSGQGAPNQYGLENTSSQGDERDFEQGKPVLSLVLVDLLIINMIRGAYQLRRNVDTSRSSPAAVPPLRHTELDTFEEMPATQHDNNASYEQPERSLAVPVASSSSVTLESLTLQPPYPQENVSRDVCYEQEPVDQPFYADEPSYFPTTGEVNFPATTVPSPSQSPAPPSNVLEIRRPRRHSCPEQGVPVRYECDVTFLDKSTGEAKQNADLTVIDADLTVNPDPEDVLEAIPPLRAQTPVSDGEEEWFELETVPSTGHENDALQSANSVLPAQEPAEQLTHASIPQDLSYVTIPQRSNSIHIPAIKFLPKRFSPIPHRAIIYPACHGTSERIGGGSSKHLLRKFSFLLRARQLSNVLMKQQRPSEAPYGGYGRPPGLVTPPRFRRLRALDDGGEFALSHQGQGVASPVHEALPSDHDPIPGQDFVDEQPVLEQEFIPTPLEIIVGDLVPTTKLPLTMEDVVDIPAFDDKQPLSILPSTLALSPPLDPPARCDTQDREERKAAKKEEKKRKSELKIRKAIEAALERPLREQQEEAERLRNWELHLQKEEIRQWNEELRLKEDEERLQAKEAELLKKEEEGHYPRDVDMQQPPSVEERQTGDLQADEERLRQEEARLRMVADDLCRIKAEEREAQRQQKSHMRAEEERLRKEEERMKKERERLTFEGDRLRHEEERLNTEKEALRNERDLLKKTLEERARKEEEEKSRKKAEKREAQRLRDEEERKRKEAEKVEAERFAEKVKEHAEHLDRERRETDPLYRVVSLLSEPRRLCERDDGKPCKGCTAMNSLENLLKQLPQRYNGLVGVVAKCHNTHISRVTNTILVSIFERCTSEYKDVQSRNAVIVPIRLAAVCKEWRQLTLSSPQLWNTLVFDLRPSEAKHLETIQEYLSRSRDLPLRIRLQGQPDISDEDAKQVFPILDLLNSVSERWGELDLCLPSSLLSRVEGNSTSLSALKALQIQSPNTSSEEDFKGQLTFNAVKPCPETVTIQNVRFAAVGVKWDCLVKAQISGLGLDECLELLKQAHNLASIMLSDVAAPSGHFSLPNKPIIHGHTTCVEFDGCCDNEALDLFFANLTLTALKDLKIGSSLGHPIPCKTLIPFLRRSGCALTTLSLSPCSASDDDVLPVLRETPSLVALQIKPSRLSPVHNPRDLFKLLGETALPSIGSEDPFLPKLQRLEFFPYADAFEWDSLRLVFGPIRGLRNPSGMTDPRRRQLNSIRICFRHDLYAPPIPKEDAISLLGLRFAGVSFEFHDMSGSTDLLGQFQAEAKSLGDVLSLGRSMGEYSEDFLLENLPALSLFYPDITQDSNSRTFSFIIPKEVLTTFA</sequence>
<reference evidence="2 3" key="1">
    <citation type="journal article" date="2018" name="Evol. Lett.">
        <title>Horizontal gene cluster transfer increased hallucinogenic mushroom diversity.</title>
        <authorList>
            <person name="Reynolds H.T."/>
            <person name="Vijayakumar V."/>
            <person name="Gluck-Thaler E."/>
            <person name="Korotkin H.B."/>
            <person name="Matheny P.B."/>
            <person name="Slot J.C."/>
        </authorList>
    </citation>
    <scope>NUCLEOTIDE SEQUENCE [LARGE SCALE GENOMIC DNA]</scope>
    <source>
        <strain evidence="2 3">SRW20</strain>
    </source>
</reference>
<gene>
    <name evidence="2" type="ORF">CVT26_006281</name>
</gene>
<dbReference type="STRING" id="231916.A0A409VYQ2"/>
<feature type="region of interest" description="Disordered" evidence="1">
    <location>
        <begin position="694"/>
        <end position="797"/>
    </location>
</feature>
<dbReference type="PANTHER" id="PTHR12239">
    <property type="entry name" value="PROTEIN CBG20215-RELATED"/>
    <property type="match status" value="1"/>
</dbReference>
<feature type="compositionally biased region" description="Basic and acidic residues" evidence="1">
    <location>
        <begin position="636"/>
        <end position="651"/>
    </location>
</feature>
<dbReference type="EMBL" id="NHYE01005505">
    <property type="protein sequence ID" value="PPQ71379.1"/>
    <property type="molecule type" value="Genomic_DNA"/>
</dbReference>
<dbReference type="Proteomes" id="UP000284706">
    <property type="component" value="Unassembled WGS sequence"/>
</dbReference>
<name>A0A409VYQ2_9AGAR</name>
<feature type="region of interest" description="Disordered" evidence="1">
    <location>
        <begin position="542"/>
        <end position="575"/>
    </location>
</feature>
<organism evidence="2 3">
    <name type="scientific">Gymnopilus dilepis</name>
    <dbReference type="NCBI Taxonomy" id="231916"/>
    <lineage>
        <taxon>Eukaryota</taxon>
        <taxon>Fungi</taxon>
        <taxon>Dikarya</taxon>
        <taxon>Basidiomycota</taxon>
        <taxon>Agaricomycotina</taxon>
        <taxon>Agaricomycetes</taxon>
        <taxon>Agaricomycetidae</taxon>
        <taxon>Agaricales</taxon>
        <taxon>Agaricineae</taxon>
        <taxon>Hymenogastraceae</taxon>
        <taxon>Gymnopilus</taxon>
    </lineage>
</organism>
<accession>A0A409VYQ2</accession>
<comment type="caution">
    <text evidence="2">The sequence shown here is derived from an EMBL/GenBank/DDBJ whole genome shotgun (WGS) entry which is preliminary data.</text>
</comment>
<feature type="compositionally biased region" description="Polar residues" evidence="1">
    <location>
        <begin position="64"/>
        <end position="83"/>
    </location>
</feature>
<protein>
    <submittedName>
        <fullName evidence="2">Uncharacterized protein</fullName>
    </submittedName>
</protein>
<dbReference type="PANTHER" id="PTHR12239:SF41">
    <property type="entry name" value="MEMBRANE ASSOCIATED PROTEIN, PUTATIVE-RELATED"/>
    <property type="match status" value="1"/>
</dbReference>
<evidence type="ECO:0000256" key="1">
    <source>
        <dbReference type="SAM" id="MobiDB-lite"/>
    </source>
</evidence>
<keyword evidence="3" id="KW-1185">Reference proteome</keyword>
<dbReference type="InParanoid" id="A0A409VYQ2"/>
<feature type="region of interest" description="Disordered" evidence="1">
    <location>
        <begin position="44"/>
        <end position="88"/>
    </location>
</feature>
<dbReference type="InterPro" id="IPR052293">
    <property type="entry name" value="SRRP"/>
</dbReference>
<feature type="compositionally biased region" description="Basic and acidic residues" evidence="1">
    <location>
        <begin position="557"/>
        <end position="575"/>
    </location>
</feature>
<feature type="compositionally biased region" description="Basic and acidic residues" evidence="1">
    <location>
        <begin position="658"/>
        <end position="672"/>
    </location>
</feature>
<feature type="compositionally biased region" description="Low complexity" evidence="1">
    <location>
        <begin position="44"/>
        <end position="55"/>
    </location>
</feature>